<keyword evidence="4" id="KW-1185">Reference proteome</keyword>
<evidence type="ECO:0000256" key="1">
    <source>
        <dbReference type="SAM" id="MobiDB-lite"/>
    </source>
</evidence>
<organism evidence="3 4">
    <name type="scientific">Frigoriglobus tundricola</name>
    <dbReference type="NCBI Taxonomy" id="2774151"/>
    <lineage>
        <taxon>Bacteria</taxon>
        <taxon>Pseudomonadati</taxon>
        <taxon>Planctomycetota</taxon>
        <taxon>Planctomycetia</taxon>
        <taxon>Gemmatales</taxon>
        <taxon>Gemmataceae</taxon>
        <taxon>Frigoriglobus</taxon>
    </lineage>
</organism>
<keyword evidence="2" id="KW-0812">Transmembrane</keyword>
<feature type="compositionally biased region" description="Basic and acidic residues" evidence="1">
    <location>
        <begin position="214"/>
        <end position="245"/>
    </location>
</feature>
<dbReference type="EMBL" id="CP053452">
    <property type="protein sequence ID" value="QJW97696.1"/>
    <property type="molecule type" value="Genomic_DNA"/>
</dbReference>
<feature type="transmembrane region" description="Helical" evidence="2">
    <location>
        <begin position="64"/>
        <end position="82"/>
    </location>
</feature>
<feature type="transmembrane region" description="Helical" evidence="2">
    <location>
        <begin position="12"/>
        <end position="33"/>
    </location>
</feature>
<feature type="transmembrane region" description="Helical" evidence="2">
    <location>
        <begin position="136"/>
        <end position="154"/>
    </location>
</feature>
<dbReference type="KEGG" id="ftj:FTUN_5273"/>
<dbReference type="AlphaFoldDB" id="A0A6M5YWC5"/>
<sequence length="274" mass="28769">MHLVAPDILAEARGLTGAMTGTIAVLGFALWLFGWRWHRFWIVSGITLAAGLIGLNAGRTSGGTQVMAVGILLAVSAGLIALELAKVLAFVAGGCGAWLAVQWVLPQAQELWAVFLCGGLFGLLLYRLWTMLLTSLIGTLLVVHAGLLLLEPLLEFDSVGWVTQNVPALNGVVVGLVVLGILLQSASAPDEGAAAETKEKPKKKEKKKKPAHAHPPEHGDGQGHDHEHGHGTGHEHGGHGDDHTAGHGPAPAPKSKPAKDAPWWKKLLTGQKAA</sequence>
<proteinExistence type="predicted"/>
<protein>
    <recommendedName>
        <fullName evidence="5">DUF4203 domain-containing protein</fullName>
    </recommendedName>
</protein>
<reference evidence="4" key="1">
    <citation type="submission" date="2020-05" db="EMBL/GenBank/DDBJ databases">
        <title>Frigoriglobus tundricola gen. nov., sp. nov., a psychrotolerant cellulolytic planctomycete of the family Gemmataceae with two divergent copies of 16S rRNA gene.</title>
        <authorList>
            <person name="Kulichevskaya I.S."/>
            <person name="Ivanova A.A."/>
            <person name="Naumoff D.G."/>
            <person name="Beletsky A.V."/>
            <person name="Rijpstra W.I.C."/>
            <person name="Sinninghe Damste J.S."/>
            <person name="Mardanov A.V."/>
            <person name="Ravin N.V."/>
            <person name="Dedysh S.N."/>
        </authorList>
    </citation>
    <scope>NUCLEOTIDE SEQUENCE [LARGE SCALE GENOMIC DNA]</scope>
    <source>
        <strain evidence="4">PL17</strain>
    </source>
</reference>
<feature type="compositionally biased region" description="Low complexity" evidence="1">
    <location>
        <begin position="246"/>
        <end position="256"/>
    </location>
</feature>
<feature type="transmembrane region" description="Helical" evidence="2">
    <location>
        <begin position="166"/>
        <end position="183"/>
    </location>
</feature>
<name>A0A6M5YWC5_9BACT</name>
<keyword evidence="2" id="KW-0472">Membrane</keyword>
<feature type="transmembrane region" description="Helical" evidence="2">
    <location>
        <begin position="111"/>
        <end position="129"/>
    </location>
</feature>
<evidence type="ECO:0000313" key="4">
    <source>
        <dbReference type="Proteomes" id="UP000503447"/>
    </source>
</evidence>
<dbReference type="RefSeq" id="WP_171473018.1">
    <property type="nucleotide sequence ID" value="NZ_CP053452.2"/>
</dbReference>
<keyword evidence="2" id="KW-1133">Transmembrane helix</keyword>
<evidence type="ECO:0000256" key="2">
    <source>
        <dbReference type="SAM" id="Phobius"/>
    </source>
</evidence>
<accession>A0A6M5YWC5</accession>
<evidence type="ECO:0008006" key="5">
    <source>
        <dbReference type="Google" id="ProtNLM"/>
    </source>
</evidence>
<gene>
    <name evidence="3" type="ORF">FTUN_5273</name>
</gene>
<feature type="transmembrane region" description="Helical" evidence="2">
    <location>
        <begin position="40"/>
        <end position="58"/>
    </location>
</feature>
<dbReference type="Proteomes" id="UP000503447">
    <property type="component" value="Chromosome"/>
</dbReference>
<evidence type="ECO:0000313" key="3">
    <source>
        <dbReference type="EMBL" id="QJW97696.1"/>
    </source>
</evidence>
<feature type="region of interest" description="Disordered" evidence="1">
    <location>
        <begin position="190"/>
        <end position="274"/>
    </location>
</feature>
<feature type="compositionally biased region" description="Basic residues" evidence="1">
    <location>
        <begin position="200"/>
        <end position="212"/>
    </location>
</feature>